<reference evidence="1" key="1">
    <citation type="submission" date="2021-02" db="EMBL/GenBank/DDBJ databases">
        <authorList>
            <person name="Nowell W R."/>
        </authorList>
    </citation>
    <scope>NUCLEOTIDE SEQUENCE</scope>
</reference>
<evidence type="ECO:0000313" key="1">
    <source>
        <dbReference type="EMBL" id="CAF4346897.1"/>
    </source>
</evidence>
<dbReference type="EMBL" id="CAJOBI010045775">
    <property type="protein sequence ID" value="CAF4346897.1"/>
    <property type="molecule type" value="Genomic_DNA"/>
</dbReference>
<feature type="non-terminal residue" evidence="1">
    <location>
        <position position="1"/>
    </location>
</feature>
<sequence>MPSIVRQDSLCSHVDQLRFFDFLEPNFDFKTA</sequence>
<proteinExistence type="predicted"/>
<gene>
    <name evidence="1" type="ORF">SMN809_LOCUS28061</name>
    <name evidence="2" type="ORF">SMN809_LOCUS54485</name>
</gene>
<comment type="caution">
    <text evidence="1">The sequence shown here is derived from an EMBL/GenBank/DDBJ whole genome shotgun (WGS) entry which is preliminary data.</text>
</comment>
<dbReference type="AlphaFoldDB" id="A0A8S2V0G7"/>
<dbReference type="EMBL" id="CAJOBI010190147">
    <property type="protein sequence ID" value="CAF4958504.1"/>
    <property type="molecule type" value="Genomic_DNA"/>
</dbReference>
<organism evidence="1 3">
    <name type="scientific">Rotaria magnacalcarata</name>
    <dbReference type="NCBI Taxonomy" id="392030"/>
    <lineage>
        <taxon>Eukaryota</taxon>
        <taxon>Metazoa</taxon>
        <taxon>Spiralia</taxon>
        <taxon>Gnathifera</taxon>
        <taxon>Rotifera</taxon>
        <taxon>Eurotatoria</taxon>
        <taxon>Bdelloidea</taxon>
        <taxon>Philodinida</taxon>
        <taxon>Philodinidae</taxon>
        <taxon>Rotaria</taxon>
    </lineage>
</organism>
<evidence type="ECO:0000313" key="2">
    <source>
        <dbReference type="EMBL" id="CAF4958504.1"/>
    </source>
</evidence>
<dbReference type="Proteomes" id="UP000676336">
    <property type="component" value="Unassembled WGS sequence"/>
</dbReference>
<name>A0A8S2V0G7_9BILA</name>
<accession>A0A8S2V0G7</accession>
<evidence type="ECO:0000313" key="3">
    <source>
        <dbReference type="Proteomes" id="UP000676336"/>
    </source>
</evidence>
<protein>
    <submittedName>
        <fullName evidence="1">Uncharacterized protein</fullName>
    </submittedName>
</protein>